<dbReference type="PANTHER" id="PTHR15140:SF37">
    <property type="entry name" value="UBIQUITIN-LIKE DOMAIN-CONTAINING PROTEIN"/>
    <property type="match status" value="1"/>
</dbReference>
<dbReference type="GO" id="GO:0006952">
    <property type="term" value="P:defense response"/>
    <property type="evidence" value="ECO:0007669"/>
    <property type="project" value="UniProtKB-KW"/>
</dbReference>
<organism evidence="4 5">
    <name type="scientific">Ambrosia artemisiifolia</name>
    <name type="common">Common ragweed</name>
    <dbReference type="NCBI Taxonomy" id="4212"/>
    <lineage>
        <taxon>Eukaryota</taxon>
        <taxon>Viridiplantae</taxon>
        <taxon>Streptophyta</taxon>
        <taxon>Embryophyta</taxon>
        <taxon>Tracheophyta</taxon>
        <taxon>Spermatophyta</taxon>
        <taxon>Magnoliopsida</taxon>
        <taxon>eudicotyledons</taxon>
        <taxon>Gunneridae</taxon>
        <taxon>Pentapetalae</taxon>
        <taxon>asterids</taxon>
        <taxon>campanulids</taxon>
        <taxon>Asterales</taxon>
        <taxon>Asteraceae</taxon>
        <taxon>Asteroideae</taxon>
        <taxon>Heliantheae alliance</taxon>
        <taxon>Heliantheae</taxon>
        <taxon>Ambrosia</taxon>
    </lineage>
</organism>
<feature type="non-terminal residue" evidence="4">
    <location>
        <position position="562"/>
    </location>
</feature>
<dbReference type="Gene3D" id="3.40.50.300">
    <property type="entry name" value="P-loop containing nucleotide triphosphate hydrolases"/>
    <property type="match status" value="1"/>
</dbReference>
<dbReference type="InterPro" id="IPR002182">
    <property type="entry name" value="NB-ARC"/>
</dbReference>
<proteinExistence type="predicted"/>
<evidence type="ECO:0008006" key="6">
    <source>
        <dbReference type="Google" id="ProtNLM"/>
    </source>
</evidence>
<feature type="non-terminal residue" evidence="4">
    <location>
        <position position="1"/>
    </location>
</feature>
<dbReference type="EMBL" id="JAMZMK010006871">
    <property type="protein sequence ID" value="KAI7746952.1"/>
    <property type="molecule type" value="Genomic_DNA"/>
</dbReference>
<dbReference type="InterPro" id="IPR032675">
    <property type="entry name" value="LRR_dom_sf"/>
</dbReference>
<evidence type="ECO:0000259" key="2">
    <source>
        <dbReference type="Pfam" id="PF00931"/>
    </source>
</evidence>
<dbReference type="Pfam" id="PF23598">
    <property type="entry name" value="LRR_14"/>
    <property type="match status" value="1"/>
</dbReference>
<feature type="domain" description="NB-ARC" evidence="2">
    <location>
        <begin position="99"/>
        <end position="194"/>
    </location>
</feature>
<evidence type="ECO:0000313" key="4">
    <source>
        <dbReference type="EMBL" id="KAI7746952.1"/>
    </source>
</evidence>
<dbReference type="SUPFAM" id="SSF52540">
    <property type="entry name" value="P-loop containing nucleoside triphosphate hydrolases"/>
    <property type="match status" value="1"/>
</dbReference>
<evidence type="ECO:0000313" key="5">
    <source>
        <dbReference type="Proteomes" id="UP001206925"/>
    </source>
</evidence>
<dbReference type="InterPro" id="IPR055414">
    <property type="entry name" value="LRR_R13L4/SHOC2-like"/>
</dbReference>
<keyword evidence="5" id="KW-1185">Reference proteome</keyword>
<dbReference type="AlphaFoldDB" id="A0AAD5GL39"/>
<dbReference type="PANTHER" id="PTHR15140">
    <property type="entry name" value="TUBULIN-SPECIFIC CHAPERONE E"/>
    <property type="match status" value="1"/>
</dbReference>
<dbReference type="Gene3D" id="3.80.10.10">
    <property type="entry name" value="Ribonuclease Inhibitor"/>
    <property type="match status" value="1"/>
</dbReference>
<keyword evidence="1" id="KW-0677">Repeat</keyword>
<feature type="domain" description="Disease resistance R13L4/SHOC-2-like LRR" evidence="3">
    <location>
        <begin position="237"/>
        <end position="499"/>
    </location>
</feature>
<reference evidence="4" key="1">
    <citation type="submission" date="2022-06" db="EMBL/GenBank/DDBJ databases">
        <title>Uncovering the hologenomic basis of an extraordinary plant invasion.</title>
        <authorList>
            <person name="Bieker V.C."/>
            <person name="Martin M.D."/>
            <person name="Gilbert T."/>
            <person name="Hodgins K."/>
            <person name="Battlay P."/>
            <person name="Petersen B."/>
            <person name="Wilson J."/>
        </authorList>
    </citation>
    <scope>NUCLEOTIDE SEQUENCE</scope>
    <source>
        <strain evidence="4">AA19_3_7</strain>
        <tissue evidence="4">Leaf</tissue>
    </source>
</reference>
<comment type="caution">
    <text evidence="4">The sequence shown here is derived from an EMBL/GenBank/DDBJ whole genome shotgun (WGS) entry which is preliminary data.</text>
</comment>
<dbReference type="Proteomes" id="UP001206925">
    <property type="component" value="Unassembled WGS sequence"/>
</dbReference>
<protein>
    <recommendedName>
        <fullName evidence="6">NB-ARC domain-containing protein</fullName>
    </recommendedName>
</protein>
<accession>A0AAD5GL39</accession>
<dbReference type="GO" id="GO:0043531">
    <property type="term" value="F:ADP binding"/>
    <property type="evidence" value="ECO:0007669"/>
    <property type="project" value="InterPro"/>
</dbReference>
<evidence type="ECO:0000259" key="3">
    <source>
        <dbReference type="Pfam" id="PF23598"/>
    </source>
</evidence>
<gene>
    <name evidence="4" type="ORF">M8C21_005925</name>
</gene>
<dbReference type="Pfam" id="PF00931">
    <property type="entry name" value="NB-ARC"/>
    <property type="match status" value="1"/>
</dbReference>
<sequence>RTMAEAIGLRLRQLIKDYVAINDSYVGAAQDYKRKMTESFNCLMNYLRDMMVGYESTQVLALLKQMEDAVDMYEEVMRNINIFYDVIVEEEKTVVGFNDEIEELLDQLTGTSTKQFQIISITGMAGLGKTTLARTLYSHELVKYIFDFRAWTCVSQSARPAHVLRLRTEVESWAIFQKKADGQVKTCRIHDLLRDFGIRKAKEENFLINNYRYGSLSSMLCFPLELGKSLQEDGSININTYKFLLVLDLESILISLFPLDVVQMVNLRYLAIRAHDASPHAYISNLVNLQMLIVSSKKNIVVPKTIWNMVNLRHVYIKSGENLMEEPSLLQVTGNNGPDALASFQTLSQVSPRSCHNIFSRTPNLRKLGFCGPLMSSLGDLEFPNLGSLEKLQKLKLLNTCPYPEATRSCNPILFPENLRNLTLSNTGMDWEEMWSFSLLPNLEILKLKFQACVGEIWETGDAEFQKLKVLKLHDLDIKQWVCSRDNFPRLQRLVVHRCLKLDSVPTDIGRIFTLEVIEWKFRKNKRMKEVLALLEKKMEGLVASEAWYMHIGDWHAFVTRQ</sequence>
<name>A0AAD5GL39_AMBAR</name>
<evidence type="ECO:0000256" key="1">
    <source>
        <dbReference type="ARBA" id="ARBA00022737"/>
    </source>
</evidence>
<dbReference type="SUPFAM" id="SSF52058">
    <property type="entry name" value="L domain-like"/>
    <property type="match status" value="1"/>
</dbReference>
<dbReference type="InterPro" id="IPR027417">
    <property type="entry name" value="P-loop_NTPase"/>
</dbReference>